<keyword evidence="3" id="KW-1185">Reference proteome</keyword>
<dbReference type="RefSeq" id="WP_146648830.1">
    <property type="nucleotide sequence ID" value="NZ_CP012333.1"/>
</dbReference>
<evidence type="ECO:0000313" key="2">
    <source>
        <dbReference type="EMBL" id="AKU97736.1"/>
    </source>
</evidence>
<dbReference type="KEGG" id="llu:AKJ09_04400"/>
<gene>
    <name evidence="2" type="ORF">AKJ09_04400</name>
</gene>
<dbReference type="AlphaFoldDB" id="A0A0K1PWJ0"/>
<sequence length="60" mass="6717">MATGHISNEPKPTPPKKEEPKNDEAEREKQRKHREELLDEALEETFPGSDVPSIPIDPGA</sequence>
<evidence type="ECO:0000313" key="3">
    <source>
        <dbReference type="Proteomes" id="UP000064967"/>
    </source>
</evidence>
<organism evidence="2 3">
    <name type="scientific">Labilithrix luteola</name>
    <dbReference type="NCBI Taxonomy" id="1391654"/>
    <lineage>
        <taxon>Bacteria</taxon>
        <taxon>Pseudomonadati</taxon>
        <taxon>Myxococcota</taxon>
        <taxon>Polyangia</taxon>
        <taxon>Polyangiales</taxon>
        <taxon>Labilitrichaceae</taxon>
        <taxon>Labilithrix</taxon>
    </lineage>
</organism>
<feature type="region of interest" description="Disordered" evidence="1">
    <location>
        <begin position="1"/>
        <end position="60"/>
    </location>
</feature>
<accession>A0A0K1PWJ0</accession>
<proteinExistence type="predicted"/>
<feature type="compositionally biased region" description="Basic and acidic residues" evidence="1">
    <location>
        <begin position="15"/>
        <end position="36"/>
    </location>
</feature>
<evidence type="ECO:0000256" key="1">
    <source>
        <dbReference type="SAM" id="MobiDB-lite"/>
    </source>
</evidence>
<reference evidence="2 3" key="1">
    <citation type="submission" date="2015-08" db="EMBL/GenBank/DDBJ databases">
        <authorList>
            <person name="Babu N.S."/>
            <person name="Beckwith C.J."/>
            <person name="Beseler K.G."/>
            <person name="Brison A."/>
            <person name="Carone J.V."/>
            <person name="Caskin T.P."/>
            <person name="Diamond M."/>
            <person name="Durham M.E."/>
            <person name="Foxe J.M."/>
            <person name="Go M."/>
            <person name="Henderson B.A."/>
            <person name="Jones I.B."/>
            <person name="McGettigan J.A."/>
            <person name="Micheletti S.J."/>
            <person name="Nasrallah M.E."/>
            <person name="Ortiz D."/>
            <person name="Piller C.R."/>
            <person name="Privatt S.R."/>
            <person name="Schneider S.L."/>
            <person name="Sharp S."/>
            <person name="Smith T.C."/>
            <person name="Stanton J.D."/>
            <person name="Ullery H.E."/>
            <person name="Wilson R.J."/>
            <person name="Serrano M.G."/>
            <person name="Buck G."/>
            <person name="Lee V."/>
            <person name="Wang Y."/>
            <person name="Carvalho R."/>
            <person name="Voegtly L."/>
            <person name="Shi R."/>
            <person name="Duckworth R."/>
            <person name="Johnson A."/>
            <person name="Loviza R."/>
            <person name="Walstead R."/>
            <person name="Shah Z."/>
            <person name="Kiflezghi M."/>
            <person name="Wade K."/>
            <person name="Ball S.L."/>
            <person name="Bradley K.W."/>
            <person name="Asai D.J."/>
            <person name="Bowman C.A."/>
            <person name="Russell D.A."/>
            <person name="Pope W.H."/>
            <person name="Jacobs-Sera D."/>
            <person name="Hendrix R.W."/>
            <person name="Hatfull G.F."/>
        </authorList>
    </citation>
    <scope>NUCLEOTIDE SEQUENCE [LARGE SCALE GENOMIC DNA]</scope>
    <source>
        <strain evidence="2 3">DSM 27648</strain>
    </source>
</reference>
<dbReference type="Proteomes" id="UP000064967">
    <property type="component" value="Chromosome"/>
</dbReference>
<name>A0A0K1PWJ0_9BACT</name>
<protein>
    <submittedName>
        <fullName evidence="2">Uncharacterized protein</fullName>
    </submittedName>
</protein>
<dbReference type="STRING" id="1391654.AKJ09_04400"/>
<dbReference type="EMBL" id="CP012333">
    <property type="protein sequence ID" value="AKU97736.1"/>
    <property type="molecule type" value="Genomic_DNA"/>
</dbReference>